<comment type="caution">
    <text evidence="1">The sequence shown here is derived from an EMBL/GenBank/DDBJ whole genome shotgun (WGS) entry which is preliminary data.</text>
</comment>
<protein>
    <submittedName>
        <fullName evidence="1">11991_t:CDS:1</fullName>
    </submittedName>
</protein>
<accession>A0ACA9M2U3</accession>
<gene>
    <name evidence="1" type="ORF">DHETER_LOCUS5636</name>
</gene>
<evidence type="ECO:0000313" key="2">
    <source>
        <dbReference type="Proteomes" id="UP000789702"/>
    </source>
</evidence>
<proteinExistence type="predicted"/>
<organism evidence="1 2">
    <name type="scientific">Dentiscutata heterogama</name>
    <dbReference type="NCBI Taxonomy" id="1316150"/>
    <lineage>
        <taxon>Eukaryota</taxon>
        <taxon>Fungi</taxon>
        <taxon>Fungi incertae sedis</taxon>
        <taxon>Mucoromycota</taxon>
        <taxon>Glomeromycotina</taxon>
        <taxon>Glomeromycetes</taxon>
        <taxon>Diversisporales</taxon>
        <taxon>Gigasporaceae</taxon>
        <taxon>Dentiscutata</taxon>
    </lineage>
</organism>
<reference evidence="1" key="1">
    <citation type="submission" date="2021-06" db="EMBL/GenBank/DDBJ databases">
        <authorList>
            <person name="Kallberg Y."/>
            <person name="Tangrot J."/>
            <person name="Rosling A."/>
        </authorList>
    </citation>
    <scope>NUCLEOTIDE SEQUENCE</scope>
    <source>
        <strain evidence="1">IL203A</strain>
    </source>
</reference>
<keyword evidence="2" id="KW-1185">Reference proteome</keyword>
<sequence>MKLLLFFLVLIQGVILISGKKGYYSKKGSHIYKRPNGSVSDPYPTVFKEKYEGGLRFLIFGDWGQEGNGTGQPQVAAAMKTWADRNKTTFIINVGDNFYQTSNTTAKAVTDPIDHEGVSNETDHKWKSYWLDVYGGRLKDIKWFSVAGNHDWYNNVSAEVDYFWNVDSRFFLPSLYYVRKVKFGEGKCAAFIHIDTDPYYYNYTSYNHTNNLKQTLNNFNLYTPEQLDGRLKWLEDQLKKVQDADWIFVVGHHPLIGDCRIKNDAYYLMYEIPPILTKYNVSAYFNGHAHDLSFSAANATSPVTYFGSGAGGATLGTGCLNPDWASPYTFGFLSVKIPANGKTLYFDFVDANKTDTPPKVIYSGLKKNFMPKISSISKALQHVQRNNPVDILELNLFVSALYFSASCGLS</sequence>
<name>A0ACA9M2U3_9GLOM</name>
<dbReference type="Proteomes" id="UP000789702">
    <property type="component" value="Unassembled WGS sequence"/>
</dbReference>
<dbReference type="EMBL" id="CAJVPU010006395">
    <property type="protein sequence ID" value="CAG8560764.1"/>
    <property type="molecule type" value="Genomic_DNA"/>
</dbReference>
<evidence type="ECO:0000313" key="1">
    <source>
        <dbReference type="EMBL" id="CAG8560764.1"/>
    </source>
</evidence>